<keyword evidence="13 14" id="KW-1035">Host cytoplasm</keyword>
<evidence type="ECO:0000256" key="9">
    <source>
        <dbReference type="ARBA" id="ARBA00022737"/>
    </source>
</evidence>
<dbReference type="GO" id="GO:0030430">
    <property type="term" value="C:host cell cytoplasm"/>
    <property type="evidence" value="ECO:0007669"/>
    <property type="project" value="UniProtKB-SubCell"/>
</dbReference>
<keyword evidence="10 14" id="KW-0833">Ubl conjugation pathway</keyword>
<comment type="similarity">
    <text evidence="4 14">Belongs to the LRR-containing bacterial E3 ligase family.</text>
</comment>
<dbReference type="Pfam" id="PF14496">
    <property type="entry name" value="NEL"/>
    <property type="match status" value="1"/>
</dbReference>
<dbReference type="GO" id="GO:0061630">
    <property type="term" value="F:ubiquitin protein ligase activity"/>
    <property type="evidence" value="ECO:0007669"/>
    <property type="project" value="UniProtKB-EC"/>
</dbReference>
<dbReference type="PANTHER" id="PTHR47114">
    <property type="match status" value="1"/>
</dbReference>
<keyword evidence="11 14" id="KW-0832">Ubl conjugation</keyword>
<evidence type="ECO:0000256" key="15">
    <source>
        <dbReference type="SAM" id="MobiDB-lite"/>
    </source>
</evidence>
<feature type="compositionally biased region" description="Basic and acidic residues" evidence="15">
    <location>
        <begin position="776"/>
        <end position="786"/>
    </location>
</feature>
<dbReference type="SUPFAM" id="SSF52058">
    <property type="entry name" value="L domain-like"/>
    <property type="match status" value="1"/>
</dbReference>
<protein>
    <recommendedName>
        <fullName evidence="5">RING-type E3 ubiquitin transferase</fullName>
        <ecNumber evidence="5">2.3.2.27</ecNumber>
    </recommendedName>
</protein>
<dbReference type="EMBL" id="CP050855">
    <property type="protein sequence ID" value="QLH63593.1"/>
    <property type="molecule type" value="Genomic_DNA"/>
</dbReference>
<name>A0A068Z9P8_9GAMM</name>
<keyword evidence="9" id="KW-0677">Repeat</keyword>
<comment type="subcellular location">
    <subcellularLocation>
        <location evidence="2">Host cytoplasm</location>
    </subcellularLocation>
    <subcellularLocation>
        <location evidence="3">Secreted</location>
    </subcellularLocation>
</comment>
<dbReference type="Proteomes" id="UP000042738">
    <property type="component" value="Chromosome"/>
</dbReference>
<dbReference type="InterPro" id="IPR032675">
    <property type="entry name" value="LRR_dom_sf"/>
</dbReference>
<dbReference type="AlphaFoldDB" id="A0A068Z9P8"/>
<feature type="region of interest" description="Disordered" evidence="15">
    <location>
        <begin position="776"/>
        <end position="808"/>
    </location>
</feature>
<feature type="region of interest" description="Disordered" evidence="15">
    <location>
        <begin position="1"/>
        <end position="32"/>
    </location>
</feature>
<dbReference type="InterPro" id="IPR029487">
    <property type="entry name" value="NEL_dom"/>
</dbReference>
<dbReference type="PANTHER" id="PTHR47114:SF2">
    <property type="entry name" value="OLIGODENDROCYTE-MYELIN GLYCOPROTEIN"/>
    <property type="match status" value="1"/>
</dbReference>
<evidence type="ECO:0000256" key="13">
    <source>
        <dbReference type="ARBA" id="ARBA00023200"/>
    </source>
</evidence>
<dbReference type="Pfam" id="PF12468">
    <property type="entry name" value="LRR_TTSS"/>
    <property type="match status" value="1"/>
</dbReference>
<evidence type="ECO:0000256" key="10">
    <source>
        <dbReference type="ARBA" id="ARBA00022786"/>
    </source>
</evidence>
<organism evidence="17 18">
    <name type="scientific">Serratia symbiotica</name>
    <dbReference type="NCBI Taxonomy" id="138074"/>
    <lineage>
        <taxon>Bacteria</taxon>
        <taxon>Pseudomonadati</taxon>
        <taxon>Pseudomonadota</taxon>
        <taxon>Gammaproteobacteria</taxon>
        <taxon>Enterobacterales</taxon>
        <taxon>Yersiniaceae</taxon>
        <taxon>Serratia</taxon>
    </lineage>
</organism>
<evidence type="ECO:0000256" key="2">
    <source>
        <dbReference type="ARBA" id="ARBA00004192"/>
    </source>
</evidence>
<dbReference type="InterPro" id="IPR001611">
    <property type="entry name" value="Leu-rich_rpt"/>
</dbReference>
<accession>A0A068Z9P8</accession>
<dbReference type="PROSITE" id="PS52053">
    <property type="entry name" value="NEL"/>
    <property type="match status" value="1"/>
</dbReference>
<sequence length="827" mass="92648">MLPVNNNPYQPFQTGLRSARDATSSDNVSHTTTVPLRPDEYYALWSEWEENAPPGMGEKRDIAVARMRECLETGRELLDLAELQLSSLPESLPPYIRELIAYGNHLSKLPDNLPETLIAINACDNILMEIPANIPPRLISFYLENNYLEIISSNLPDTIEDLNLAENRLSTLPAHLPNNLRFLDLRDNQFQTIPASLWRLPSEASVYLDSNPFSARTLRRFMDWVQMADYTGPHFLFSMSEYRADAPPRPLGEAVKDWLSAQTAESAWAAMEKEDNAAAFSAFLSRLGETQNARENPAFKARVSDWLTRLAETPALRETTFAVAQEATTSCEDRVTLAWNDMQKVALVYDVESGTWDDRLPELMTAGCEMFRLEQLEQAARDKVKTLRFVDEVEVYLAYQTGLRDALRLTSAGERMRYGDVSGVTQEDLDRALVQVREREKRAFPTWLAQWTPWKTALYRASPGFVENMQEQQTGALNDTYRQRVDAELKAAGVEGIADAEVAVGKKVWDEMTGENETALTRAFLQNRYCALMADKRPEQALKAVIELTSVAASAPAVAAMAVRPGNVNEAHPGSLLATRVAAGGMAPLAEAWVSLLHRLYENKYLDKEEVISALLPHKKEHSVGSLAHAIAGAAWNSEAATKLCALLSDVAGSDENSRQDIMARLSLKLPGSRLSQLKRNQAADFYEQAKKADKFSRNEAAKAHLKEGGLVPENRELYRMVSRAQTGVRRTKNPKSSFEALQEKIKEKITPQVLALLHTAMAREKAELDRVKITTREQLDGQGKEVKKRTQQAPPHSQNRQEETVDWEIAIAQAAKRQRNQEEVAG</sequence>
<keyword evidence="12" id="KW-0843">Virulence</keyword>
<evidence type="ECO:0000259" key="16">
    <source>
        <dbReference type="PROSITE" id="PS52053"/>
    </source>
</evidence>
<dbReference type="STRING" id="138074.SYMBAF_90187"/>
<evidence type="ECO:0000256" key="1">
    <source>
        <dbReference type="ARBA" id="ARBA00000900"/>
    </source>
</evidence>
<keyword evidence="8 14" id="KW-0808">Transferase</keyword>
<dbReference type="GO" id="GO:0016567">
    <property type="term" value="P:protein ubiquitination"/>
    <property type="evidence" value="ECO:0007669"/>
    <property type="project" value="InterPro"/>
</dbReference>
<evidence type="ECO:0000256" key="7">
    <source>
        <dbReference type="ARBA" id="ARBA00022614"/>
    </source>
</evidence>
<evidence type="ECO:0000256" key="4">
    <source>
        <dbReference type="ARBA" id="ARBA00009868"/>
    </source>
</evidence>
<feature type="domain" description="NEL" evidence="16">
    <location>
        <begin position="250"/>
        <end position="540"/>
    </location>
</feature>
<evidence type="ECO:0000256" key="3">
    <source>
        <dbReference type="ARBA" id="ARBA00004613"/>
    </source>
</evidence>
<evidence type="ECO:0000256" key="11">
    <source>
        <dbReference type="ARBA" id="ARBA00022843"/>
    </source>
</evidence>
<reference evidence="17 18" key="1">
    <citation type="journal article" date="2014" name="Genome Announc.">
        <title>Whole-Genome Sequence of Serratia symbiotica Strain CWBI-2.3T, a Free-Living Symbiont of the Black Bean Aphid Aphis fabae.</title>
        <authorList>
            <person name="Foray V."/>
            <person name="Grigorescu A.S."/>
            <person name="Sabri A."/>
            <person name="Haubruge E."/>
            <person name="Lognay G."/>
            <person name="Francis F."/>
            <person name="Fauconnier M.L."/>
            <person name="Hance T."/>
            <person name="Thonart P."/>
        </authorList>
    </citation>
    <scope>NUCLEOTIDE SEQUENCE [LARGE SCALE GENOMIC DNA]</scope>
    <source>
        <strain evidence="17">CWBI-2.3</strain>
    </source>
</reference>
<evidence type="ECO:0000256" key="8">
    <source>
        <dbReference type="ARBA" id="ARBA00022679"/>
    </source>
</evidence>
<evidence type="ECO:0000256" key="6">
    <source>
        <dbReference type="ARBA" id="ARBA00022525"/>
    </source>
</evidence>
<dbReference type="PROSITE" id="PS51450">
    <property type="entry name" value="LRR"/>
    <property type="match status" value="1"/>
</dbReference>
<comment type="PTM">
    <text evidence="14">Ubiquitinated in the presence of host E1 ubiquitin-activating enzyme, E2 ubiquitin-conjugating enzyme and ubiquitin.</text>
</comment>
<feature type="active site" description="Glycyl thioester intermediate" evidence="14">
    <location>
        <position position="331"/>
    </location>
</feature>
<dbReference type="EC" id="2.3.2.27" evidence="5"/>
<evidence type="ECO:0000256" key="5">
    <source>
        <dbReference type="ARBA" id="ARBA00012483"/>
    </source>
</evidence>
<dbReference type="InterPro" id="IPR032674">
    <property type="entry name" value="LRR_E3_ligase_N"/>
</dbReference>
<dbReference type="SMART" id="SM00364">
    <property type="entry name" value="LRR_BAC"/>
    <property type="match status" value="5"/>
</dbReference>
<dbReference type="GO" id="GO:0005576">
    <property type="term" value="C:extracellular region"/>
    <property type="evidence" value="ECO:0007669"/>
    <property type="project" value="UniProtKB-SubCell"/>
</dbReference>
<dbReference type="Gene3D" id="1.20.58.90">
    <property type="match status" value="1"/>
</dbReference>
<comment type="catalytic activity">
    <reaction evidence="1">
        <text>S-ubiquitinyl-[E2 ubiquitin-conjugating enzyme]-L-cysteine + [acceptor protein]-L-lysine = [E2 ubiquitin-conjugating enzyme]-L-cysteine + N(6)-ubiquitinyl-[acceptor protein]-L-lysine.</text>
        <dbReference type="EC" id="2.3.2.27"/>
    </reaction>
</comment>
<evidence type="ECO:0000313" key="18">
    <source>
        <dbReference type="Proteomes" id="UP000042738"/>
    </source>
</evidence>
<keyword evidence="7" id="KW-0433">Leucine-rich repeat</keyword>
<evidence type="ECO:0000256" key="14">
    <source>
        <dbReference type="PROSITE-ProRule" id="PRU01398"/>
    </source>
</evidence>
<evidence type="ECO:0000313" key="17">
    <source>
        <dbReference type="EMBL" id="QLH63593.1"/>
    </source>
</evidence>
<dbReference type="InterPro" id="IPR051071">
    <property type="entry name" value="LRR-bact_E3_ubiq_ligases"/>
</dbReference>
<gene>
    <name evidence="17" type="ORF">SYMBAF_12515</name>
</gene>
<evidence type="ECO:0000256" key="12">
    <source>
        <dbReference type="ARBA" id="ARBA00023026"/>
    </source>
</evidence>
<dbReference type="Gene3D" id="1.20.1270.130">
    <property type="entry name" value="Shigella T3SS effector IpaH domain"/>
    <property type="match status" value="1"/>
</dbReference>
<keyword evidence="6 14" id="KW-0964">Secreted</keyword>
<proteinExistence type="inferred from homology"/>
<dbReference type="Gene3D" id="1.20.58.360">
    <property type="entry name" value="Shigella T3SS effector IpaH defines"/>
    <property type="match status" value="1"/>
</dbReference>
<dbReference type="Gene3D" id="3.80.10.10">
    <property type="entry name" value="Ribonuclease Inhibitor"/>
    <property type="match status" value="1"/>
</dbReference>